<keyword evidence="3" id="KW-1185">Reference proteome</keyword>
<dbReference type="SUPFAM" id="SSF56112">
    <property type="entry name" value="Protein kinase-like (PK-like)"/>
    <property type="match status" value="1"/>
</dbReference>
<organism evidence="2 3">
    <name type="scientific">Lentinula aff. detonsa</name>
    <dbReference type="NCBI Taxonomy" id="2804958"/>
    <lineage>
        <taxon>Eukaryota</taxon>
        <taxon>Fungi</taxon>
        <taxon>Dikarya</taxon>
        <taxon>Basidiomycota</taxon>
        <taxon>Agaricomycotina</taxon>
        <taxon>Agaricomycetes</taxon>
        <taxon>Agaricomycetidae</taxon>
        <taxon>Agaricales</taxon>
        <taxon>Marasmiineae</taxon>
        <taxon>Omphalotaceae</taxon>
        <taxon>Lentinula</taxon>
    </lineage>
</organism>
<feature type="domain" description="Aminoglycoside phosphotransferase" evidence="1">
    <location>
        <begin position="22"/>
        <end position="60"/>
    </location>
</feature>
<accession>A0AA38L4N7</accession>
<name>A0AA38L4N7_9AGAR</name>
<reference evidence="2" key="1">
    <citation type="submission" date="2022-08" db="EMBL/GenBank/DDBJ databases">
        <authorList>
            <consortium name="DOE Joint Genome Institute"/>
            <person name="Min B."/>
            <person name="Riley R."/>
            <person name="Sierra-Patev S."/>
            <person name="Naranjo-Ortiz M."/>
            <person name="Looney B."/>
            <person name="Konkel Z."/>
            <person name="Slot J.C."/>
            <person name="Sakamoto Y."/>
            <person name="Steenwyk J.L."/>
            <person name="Rokas A."/>
            <person name="Carro J."/>
            <person name="Camarero S."/>
            <person name="Ferreira P."/>
            <person name="Molpeceres G."/>
            <person name="Ruiz-Duenas F.J."/>
            <person name="Serrano A."/>
            <person name="Henrissat B."/>
            <person name="Drula E."/>
            <person name="Hughes K.W."/>
            <person name="Mata J.L."/>
            <person name="Ishikawa N.K."/>
            <person name="Vargas-Isla R."/>
            <person name="Ushijima S."/>
            <person name="Smith C.A."/>
            <person name="Ahrendt S."/>
            <person name="Andreopoulos W."/>
            <person name="He G."/>
            <person name="Labutti K."/>
            <person name="Lipzen A."/>
            <person name="Ng V."/>
            <person name="Sandor L."/>
            <person name="Barry K."/>
            <person name="Martinez A.T."/>
            <person name="Xiao Y."/>
            <person name="Gibbons J.G."/>
            <person name="Terashima K."/>
            <person name="Hibbett D.S."/>
            <person name="Grigoriev I.V."/>
        </authorList>
    </citation>
    <scope>NUCLEOTIDE SEQUENCE</scope>
    <source>
        <strain evidence="2">TFB10291</strain>
    </source>
</reference>
<dbReference type="InterPro" id="IPR002575">
    <property type="entry name" value="Aminoglycoside_PTrfase"/>
</dbReference>
<protein>
    <recommendedName>
        <fullName evidence="1">Aminoglycoside phosphotransferase domain-containing protein</fullName>
    </recommendedName>
</protein>
<feature type="non-terminal residue" evidence="2">
    <location>
        <position position="96"/>
    </location>
</feature>
<proteinExistence type="predicted"/>
<dbReference type="InterPro" id="IPR011009">
    <property type="entry name" value="Kinase-like_dom_sf"/>
</dbReference>
<feature type="non-terminal residue" evidence="2">
    <location>
        <position position="1"/>
    </location>
</feature>
<gene>
    <name evidence="2" type="ORF">GGU10DRAFT_242613</name>
</gene>
<comment type="caution">
    <text evidence="2">The sequence shown here is derived from an EMBL/GenBank/DDBJ whole genome shotgun (WGS) entry which is preliminary data.</text>
</comment>
<dbReference type="Proteomes" id="UP001163798">
    <property type="component" value="Unassembled WGS sequence"/>
</dbReference>
<evidence type="ECO:0000313" key="2">
    <source>
        <dbReference type="EMBL" id="KAJ3783805.1"/>
    </source>
</evidence>
<evidence type="ECO:0000259" key="1">
    <source>
        <dbReference type="Pfam" id="PF01636"/>
    </source>
</evidence>
<sequence length="96" mass="11131">YGKADADVAQFDDIEPLVLHPHFDIHMENVILGDDGQLWLIDWEEAGWYPRWFESASMRKYAKMAKTPWASWVSFIAGICEQTGQYPFIRAMGYSL</sequence>
<dbReference type="Pfam" id="PF01636">
    <property type="entry name" value="APH"/>
    <property type="match status" value="1"/>
</dbReference>
<evidence type="ECO:0000313" key="3">
    <source>
        <dbReference type="Proteomes" id="UP001163798"/>
    </source>
</evidence>
<dbReference type="EMBL" id="MU793403">
    <property type="protein sequence ID" value="KAJ3783805.1"/>
    <property type="molecule type" value="Genomic_DNA"/>
</dbReference>
<dbReference type="Gene3D" id="3.90.1200.10">
    <property type="match status" value="1"/>
</dbReference>
<dbReference type="AlphaFoldDB" id="A0AA38L4N7"/>